<proteinExistence type="predicted"/>
<gene>
    <name evidence="1" type="ORF">ACFFVI_18085</name>
</gene>
<organism evidence="1 2">
    <name type="scientific">Kineococcus gynurae</name>
    <dbReference type="NCBI Taxonomy" id="452979"/>
    <lineage>
        <taxon>Bacteria</taxon>
        <taxon>Bacillati</taxon>
        <taxon>Actinomycetota</taxon>
        <taxon>Actinomycetes</taxon>
        <taxon>Kineosporiales</taxon>
        <taxon>Kineosporiaceae</taxon>
        <taxon>Kineococcus</taxon>
    </lineage>
</organism>
<name>A0ABV5LXP6_9ACTN</name>
<keyword evidence="2" id="KW-1185">Reference proteome</keyword>
<evidence type="ECO:0000313" key="2">
    <source>
        <dbReference type="Proteomes" id="UP001589748"/>
    </source>
</evidence>
<dbReference type="EMBL" id="JBHMDM010000012">
    <property type="protein sequence ID" value="MFB9378872.1"/>
    <property type="molecule type" value="Genomic_DNA"/>
</dbReference>
<dbReference type="RefSeq" id="WP_380134201.1">
    <property type="nucleotide sequence ID" value="NZ_JBHLUI010000001.1"/>
</dbReference>
<protein>
    <recommendedName>
        <fullName evidence="3">UDP-N-acetylmuramyl pentapeptide phosphotransferase/UDP-N-acetylglucosamine-1-phosphate transferase</fullName>
    </recommendedName>
</protein>
<reference evidence="1 2" key="1">
    <citation type="submission" date="2024-09" db="EMBL/GenBank/DDBJ databases">
        <authorList>
            <person name="Sun Q."/>
            <person name="Mori K."/>
        </authorList>
    </citation>
    <scope>NUCLEOTIDE SEQUENCE [LARGE SCALE GENOMIC DNA]</scope>
    <source>
        <strain evidence="1 2">TISTR 1856</strain>
    </source>
</reference>
<dbReference type="Proteomes" id="UP001589748">
    <property type="component" value="Unassembled WGS sequence"/>
</dbReference>
<evidence type="ECO:0000313" key="1">
    <source>
        <dbReference type="EMBL" id="MFB9378872.1"/>
    </source>
</evidence>
<comment type="caution">
    <text evidence="1">The sequence shown here is derived from an EMBL/GenBank/DDBJ whole genome shotgun (WGS) entry which is preliminary data.</text>
</comment>
<accession>A0ABV5LXP6</accession>
<sequence>MSRRIPTAPLARAVPAAVTAGVVGVLAARRVRAGEVFGGRDRWERVNHRGNTVTLLEGPAAGLAALLGLVPAGAWAPAGAVAVLGAGGLGALDDLTEASEDRAAGTKGLRGHLGALRRGRLTTGALKVLGIGATGLLAAALTPGGRAAGGRHRVTVRATALLLVDAGVVAGSANLLNLFDLRPGRALKVALLTAAVLPGAGRVPGAAVAGAAVALLPDDLAGRSMLGDTGANALGALLGVGVLAGLAPRGRVLVLAGLTGLTLLSERVSFSAVIAATPGLRELDAWGRS</sequence>
<evidence type="ECO:0008006" key="3">
    <source>
        <dbReference type="Google" id="ProtNLM"/>
    </source>
</evidence>